<name>A0ABR9XTD1_9CHLB</name>
<keyword evidence="2" id="KW-1185">Reference proteome</keyword>
<organism evidence="1 2">
    <name type="scientific">Prosthecochloris ethylica</name>
    <dbReference type="NCBI Taxonomy" id="2743976"/>
    <lineage>
        <taxon>Bacteria</taxon>
        <taxon>Pseudomonadati</taxon>
        <taxon>Chlorobiota</taxon>
        <taxon>Chlorobiia</taxon>
        <taxon>Chlorobiales</taxon>
        <taxon>Chlorobiaceae</taxon>
        <taxon>Prosthecochloris</taxon>
    </lineage>
</organism>
<sequence length="108" mass="12418">MNEKQTLKDIQEQIKALQAQEAQIIAQEKEEVVQYIREKVAEFHLQPEDIFGGGSRKASAGSKKPKMIRYKRGENEVWAGRGKKPDWCANMSKEELEQYKLDTPIPAE</sequence>
<gene>
    <name evidence="1" type="ORF">INT08_07515</name>
</gene>
<evidence type="ECO:0000313" key="2">
    <source>
        <dbReference type="Proteomes" id="UP000619838"/>
    </source>
</evidence>
<comment type="caution">
    <text evidence="1">The sequence shown here is derived from an EMBL/GenBank/DDBJ whole genome shotgun (WGS) entry which is preliminary data.</text>
</comment>
<dbReference type="EMBL" id="JADGII010000010">
    <property type="protein sequence ID" value="MBF0637016.1"/>
    <property type="molecule type" value="Genomic_DNA"/>
</dbReference>
<proteinExistence type="predicted"/>
<protein>
    <submittedName>
        <fullName evidence="1">H-NS histone family protein</fullName>
    </submittedName>
</protein>
<evidence type="ECO:0000313" key="1">
    <source>
        <dbReference type="EMBL" id="MBF0637016.1"/>
    </source>
</evidence>
<accession>A0ABR9XTD1</accession>
<dbReference type="InterPro" id="IPR037150">
    <property type="entry name" value="H-NS_C_dom_sf"/>
</dbReference>
<reference evidence="1 2" key="1">
    <citation type="journal article" date="2020" name="Microorganisms">
        <title>Simultaneous Genome Sequencing of Prosthecochloris ethylica and Desulfuromonas acetoxidans within a Syntrophic Mixture Reveals Unique Pili and Protein Interactions.</title>
        <authorList>
            <person name="Kyndt J.A."/>
            <person name="Van Beeumen J.J."/>
            <person name="Meyer T.E."/>
        </authorList>
    </citation>
    <scope>NUCLEOTIDE SEQUENCE [LARGE SCALE GENOMIC DNA]</scope>
    <source>
        <strain evidence="1 2">N3</strain>
    </source>
</reference>
<dbReference type="Proteomes" id="UP000619838">
    <property type="component" value="Unassembled WGS sequence"/>
</dbReference>
<dbReference type="Gene3D" id="4.10.430.10">
    <property type="entry name" value="Histone-like protein H-NS, C-terminal domain"/>
    <property type="match status" value="1"/>
</dbReference>